<evidence type="ECO:0000313" key="2">
    <source>
        <dbReference type="Proteomes" id="UP001055115"/>
    </source>
</evidence>
<accession>A0AA37LBM1</accession>
<reference evidence="1 2" key="1">
    <citation type="submission" date="2022-03" db="EMBL/GenBank/DDBJ databases">
        <title>Genome data of Colletotrichum spp.</title>
        <authorList>
            <person name="Utami Y.D."/>
            <person name="Hiruma K."/>
        </authorList>
    </citation>
    <scope>NUCLEOTIDE SEQUENCE [LARGE SCALE GENOMIC DNA]</scope>
    <source>
        <strain evidence="1 2">MAFF 239500</strain>
    </source>
</reference>
<sequence>MASYRPMATPPSQDAMLDGFLATRRRDGPYVGLGYYNLEAEMPLLLNPTGAPVPCMEPPEEFEAVNAHFSA</sequence>
<dbReference type="GeneID" id="73322350"/>
<organism evidence="1 2">
    <name type="scientific">Colletotrichum spaethianum</name>
    <dbReference type="NCBI Taxonomy" id="700344"/>
    <lineage>
        <taxon>Eukaryota</taxon>
        <taxon>Fungi</taxon>
        <taxon>Dikarya</taxon>
        <taxon>Ascomycota</taxon>
        <taxon>Pezizomycotina</taxon>
        <taxon>Sordariomycetes</taxon>
        <taxon>Hypocreomycetidae</taxon>
        <taxon>Glomerellales</taxon>
        <taxon>Glomerellaceae</taxon>
        <taxon>Colletotrichum</taxon>
        <taxon>Colletotrichum spaethianum species complex</taxon>
    </lineage>
</organism>
<dbReference type="EMBL" id="BQXU01000003">
    <property type="protein sequence ID" value="GKT41367.1"/>
    <property type="molecule type" value="Genomic_DNA"/>
</dbReference>
<gene>
    <name evidence="1" type="ORF">ColSpa_01548</name>
</gene>
<keyword evidence="2" id="KW-1185">Reference proteome</keyword>
<evidence type="ECO:0000313" key="1">
    <source>
        <dbReference type="EMBL" id="GKT41367.1"/>
    </source>
</evidence>
<dbReference type="AlphaFoldDB" id="A0AA37LBM1"/>
<dbReference type="RefSeq" id="XP_049123717.1">
    <property type="nucleotide sequence ID" value="XM_049267760.1"/>
</dbReference>
<dbReference type="Proteomes" id="UP001055115">
    <property type="component" value="Unassembled WGS sequence"/>
</dbReference>
<name>A0AA37LBM1_9PEZI</name>
<comment type="caution">
    <text evidence="1">The sequence shown here is derived from an EMBL/GenBank/DDBJ whole genome shotgun (WGS) entry which is preliminary data.</text>
</comment>
<proteinExistence type="predicted"/>
<protein>
    <submittedName>
        <fullName evidence="1">Uncharacterized protein</fullName>
    </submittedName>
</protein>